<dbReference type="GO" id="GO:0005829">
    <property type="term" value="C:cytosol"/>
    <property type="evidence" value="ECO:0007669"/>
    <property type="project" value="TreeGrafter"/>
</dbReference>
<reference evidence="6 7" key="1">
    <citation type="submission" date="2016-04" db="EMBL/GenBank/DDBJ databases">
        <title>ATOL: Assembling a taxonomically balanced genome-scale reconstruction of the evolutionary history of the Enterobacteriaceae.</title>
        <authorList>
            <person name="Plunkett G.III."/>
            <person name="Neeno-Eckwall E.C."/>
            <person name="Glasner J.D."/>
            <person name="Perna N.T."/>
        </authorList>
    </citation>
    <scope>NUCLEOTIDE SEQUENCE [LARGE SCALE GENOMIC DNA]</scope>
    <source>
        <strain evidence="6 7">ATCC 19692</strain>
    </source>
</reference>
<dbReference type="Pfam" id="PF13657">
    <property type="entry name" value="Couple_hipA"/>
    <property type="match status" value="1"/>
</dbReference>
<evidence type="ECO:0000256" key="3">
    <source>
        <dbReference type="ARBA" id="ARBA00022777"/>
    </source>
</evidence>
<dbReference type="RefSeq" id="WP_066749649.1">
    <property type="nucleotide sequence ID" value="NZ_LXEN01000081.1"/>
</dbReference>
<keyword evidence="7" id="KW-1185">Reference proteome</keyword>
<evidence type="ECO:0000313" key="6">
    <source>
        <dbReference type="EMBL" id="OAT28621.1"/>
    </source>
</evidence>
<organism evidence="6 7">
    <name type="scientific">Proteus myxofaciens ATCC 19692</name>
    <dbReference type="NCBI Taxonomy" id="1354337"/>
    <lineage>
        <taxon>Bacteria</taxon>
        <taxon>Pseudomonadati</taxon>
        <taxon>Pseudomonadota</taxon>
        <taxon>Gammaproteobacteria</taxon>
        <taxon>Enterobacterales</taxon>
        <taxon>Morganellaceae</taxon>
        <taxon>Proteus</taxon>
    </lineage>
</organism>
<evidence type="ECO:0000259" key="4">
    <source>
        <dbReference type="Pfam" id="PF07804"/>
    </source>
</evidence>
<protein>
    <submittedName>
        <fullName evidence="6">HipA family protein</fullName>
    </submittedName>
</protein>
<feature type="domain" description="HipA N-terminal subdomain 1" evidence="5">
    <location>
        <begin position="4"/>
        <end position="103"/>
    </location>
</feature>
<dbReference type="STRING" id="1354337.M983_1677"/>
<dbReference type="GO" id="GO:0004674">
    <property type="term" value="F:protein serine/threonine kinase activity"/>
    <property type="evidence" value="ECO:0007669"/>
    <property type="project" value="TreeGrafter"/>
</dbReference>
<evidence type="ECO:0000259" key="5">
    <source>
        <dbReference type="Pfam" id="PF13657"/>
    </source>
</evidence>
<dbReference type="PANTHER" id="PTHR37419:SF1">
    <property type="entry name" value="SERINE_THREONINE-PROTEIN KINASE TOXIN HIPA"/>
    <property type="match status" value="1"/>
</dbReference>
<accession>A0A198FWY0</accession>
<sequence>MASLDVYMNEYYVGVFTKKNSGAHSFQYTEEWVNRAGSRPISLSMPLQLQEYQGDSVYNFFDNLLPDNTEIRDRIVSRYQAHSNQPFDLLTAVGADTVGALRLLPKGNTPTDIKKIEYDKLNDAQLEKILLGYQSNTPLGMLDEYTDFRISIAGAQEKTALLFYKNHWCLPHNSTPTTHIMKLPIGVIESHSYTIDLSNSVENEYLCTLIAKAFELPVPHCSILQLKNIKALAVERFDRKYASDNSWIMRLPQEDFCQILNIPSALKYESEGGPGIIDIMNYLLGSSNADQDRFHFMKAQVLFWLLAATDVHAKNFSVFINQEGRFHLTPFYDIMSMYPNFGGRGLNSRDAKLAMGLQANRGKKYAIEQIFPRHFYQTAEAVGFPLILMTEILNYFYRNMDNAIKSVKQQLPTDFPTDISNKILDGMKKRSARLANIE</sequence>
<comment type="similarity">
    <text evidence="1">Belongs to the HipA Ser/Thr kinase family.</text>
</comment>
<dbReference type="EMBL" id="LXEN01000081">
    <property type="protein sequence ID" value="OAT28621.1"/>
    <property type="molecule type" value="Genomic_DNA"/>
</dbReference>
<dbReference type="NCBIfam" id="TIGR03071">
    <property type="entry name" value="couple_hipA"/>
    <property type="match status" value="1"/>
</dbReference>
<proteinExistence type="inferred from homology"/>
<dbReference type="Pfam" id="PF07804">
    <property type="entry name" value="HipA_C"/>
    <property type="match status" value="1"/>
</dbReference>
<dbReference type="InterPro" id="IPR012893">
    <property type="entry name" value="HipA-like_C"/>
</dbReference>
<dbReference type="InterPro" id="IPR052028">
    <property type="entry name" value="HipA_Ser/Thr_kinase"/>
</dbReference>
<evidence type="ECO:0000256" key="1">
    <source>
        <dbReference type="ARBA" id="ARBA00010164"/>
    </source>
</evidence>
<evidence type="ECO:0000313" key="7">
    <source>
        <dbReference type="Proteomes" id="UP000094023"/>
    </source>
</evidence>
<name>A0A198FWY0_9GAMM</name>
<dbReference type="InterPro" id="IPR017508">
    <property type="entry name" value="HipA_N1"/>
</dbReference>
<dbReference type="OrthoDB" id="9805913at2"/>
<gene>
    <name evidence="6" type="ORF">M983_1677</name>
</gene>
<keyword evidence="3" id="KW-0418">Kinase</keyword>
<dbReference type="PATRIC" id="fig|1354337.4.peg.1720"/>
<evidence type="ECO:0000256" key="2">
    <source>
        <dbReference type="ARBA" id="ARBA00022679"/>
    </source>
</evidence>
<dbReference type="PANTHER" id="PTHR37419">
    <property type="entry name" value="SERINE/THREONINE-PROTEIN KINASE TOXIN HIPA"/>
    <property type="match status" value="1"/>
</dbReference>
<dbReference type="CDD" id="cd17808">
    <property type="entry name" value="HipA_Ec_like"/>
    <property type="match status" value="1"/>
</dbReference>
<comment type="caution">
    <text evidence="6">The sequence shown here is derived from an EMBL/GenBank/DDBJ whole genome shotgun (WGS) entry which is preliminary data.</text>
</comment>
<keyword evidence="2" id="KW-0808">Transferase</keyword>
<dbReference type="AlphaFoldDB" id="A0A198FWY0"/>
<dbReference type="Proteomes" id="UP000094023">
    <property type="component" value="Unassembled WGS sequence"/>
</dbReference>
<feature type="domain" description="HipA-like C-terminal" evidence="4">
    <location>
        <begin position="150"/>
        <end position="402"/>
    </location>
</feature>